<dbReference type="InterPro" id="IPR018849">
    <property type="entry name" value="Urb2/Npa2_C"/>
</dbReference>
<dbReference type="InterPro" id="IPR016024">
    <property type="entry name" value="ARM-type_fold"/>
</dbReference>
<feature type="domain" description="Nucleolar 27S pre-rRNA processing Urb2/Npa2 C-terminal" evidence="1">
    <location>
        <begin position="1134"/>
        <end position="1362"/>
    </location>
</feature>
<evidence type="ECO:0000313" key="3">
    <source>
        <dbReference type="Proteomes" id="UP000623687"/>
    </source>
</evidence>
<evidence type="ECO:0000259" key="1">
    <source>
        <dbReference type="Pfam" id="PF10441"/>
    </source>
</evidence>
<protein>
    <recommendedName>
        <fullName evidence="1">Nucleolar 27S pre-rRNA processing Urb2/Npa2 C-terminal domain-containing protein</fullName>
    </recommendedName>
</protein>
<dbReference type="Pfam" id="PF10441">
    <property type="entry name" value="Urb2"/>
    <property type="match status" value="1"/>
</dbReference>
<dbReference type="GO" id="GO:0042254">
    <property type="term" value="P:ribosome biogenesis"/>
    <property type="evidence" value="ECO:0007669"/>
    <property type="project" value="TreeGrafter"/>
</dbReference>
<dbReference type="GO" id="GO:0005730">
    <property type="term" value="C:nucleolus"/>
    <property type="evidence" value="ECO:0007669"/>
    <property type="project" value="TreeGrafter"/>
</dbReference>
<dbReference type="PANTHER" id="PTHR15682:SF2">
    <property type="entry name" value="UNHEALTHY RIBOSOME BIOGENESIS PROTEIN 2 HOMOLOG"/>
    <property type="match status" value="1"/>
</dbReference>
<evidence type="ECO:0000313" key="2">
    <source>
        <dbReference type="EMBL" id="KAF7437041.1"/>
    </source>
</evidence>
<organism evidence="2 3">
    <name type="scientific">Pleurotus ostreatus</name>
    <name type="common">Oyster mushroom</name>
    <name type="synonym">White-rot fungus</name>
    <dbReference type="NCBI Taxonomy" id="5322"/>
    <lineage>
        <taxon>Eukaryota</taxon>
        <taxon>Fungi</taxon>
        <taxon>Dikarya</taxon>
        <taxon>Basidiomycota</taxon>
        <taxon>Agaricomycotina</taxon>
        <taxon>Agaricomycetes</taxon>
        <taxon>Agaricomycetidae</taxon>
        <taxon>Agaricales</taxon>
        <taxon>Pleurotineae</taxon>
        <taxon>Pleurotaceae</taxon>
        <taxon>Pleurotus</taxon>
    </lineage>
</organism>
<dbReference type="Proteomes" id="UP000623687">
    <property type="component" value="Unassembled WGS sequence"/>
</dbReference>
<dbReference type="SUPFAM" id="SSF48371">
    <property type="entry name" value="ARM repeat"/>
    <property type="match status" value="1"/>
</dbReference>
<dbReference type="PANTHER" id="PTHR15682">
    <property type="entry name" value="UNHEALTHY RIBOSOME BIOGENESIS PROTEIN 2 HOMOLOG"/>
    <property type="match status" value="1"/>
</dbReference>
<dbReference type="GeneID" id="59373693"/>
<dbReference type="EMBL" id="JACETU010000002">
    <property type="protein sequence ID" value="KAF7437041.1"/>
    <property type="molecule type" value="Genomic_DNA"/>
</dbReference>
<sequence length="1363" mass="152748">MATSKSGLDLIHALKASSDPPVHGEKSKIDIATEAWNDQSFYLPGKAELLGDFILTRFAKDKENDSATSSLLDIRYWTLLLALFSSAGSHPSSTKSWLSSSINSFPVASVLAKFLKHYTTRPLPSPDLISVSSKCFSTLWSLAGPKLPMDAILDCFTSFLEFTTRIEYEGNVVRLGFAIVSTLRGTFGNLANKKKWYITYIHHNLHPWLEYCQEVQETRYSALRDAVYGVGTDIIFNVESMKASLDRDDDTLFSALKDVIVQAPLMMQVLPRLYRSYIQALKTNKHALFDQGSSRLTPSVTQKVAAEALAFYAWCRSLLDPLDVDRVNASTRVALLSLIQEDKLYLPSQFDAEITLKKDVEIAIAQLQTGVEEEIQRSAIECLNTLTRIDYELVSFALSPLLTRLLLLSTSPAFKLLDLLIDYHAKSRSIDVYVHNVFEVLDPTHITALGNDGPKLYQASSSGALLHSTHLDHLGRSIRSFATPNQTKGLVKYIVTHLQDAWSRYEEAAASSSNGGSGKKARVSEWDIASTIYTHSARLSAIVLSSLSINSVPSEQRSEIVKDVDEASELLVKTVLGKLLKVSRWQKSPTAWSAQIVAAAALRLHYSLRIDPKWILTRSPTKLLSKAADAFQKQYLLPELSFELFRTLMFFGVDPPEIRQDALDRALTYIVAQPNDTTAIWNGQTHFLTQTEEGSRQLSLAFLHLIIQRWLPSIDSPQFEPQLRKLADITLSTDVSVPIGHGLSVTAIITQELQSAQTWELPNFRKVLIASVMEGTSTKESPQSDLVFQILLLFPTDYLPKSSRIELIKRAQNLDFDANNELTRLILRTFLAKELVQPDSLLHDASEFVYHLLHCQGMYNQLRTVTMDLVGLYLRNAMRDNKSATLSKILELLSHFDLVRTSVGRDLGKQLVDALSEYQRESLSKETQGDLLSFHQRWLAAVSYHLETFIENNNGTLPEISILLTWVHVLSLGRWLESPTTGRFVKLGQLLVKKLQREEATSEHCTACLAILIGELDYYEETELPNQLETLLATYVVFHPRISSTDNTLIDSRLAGYIRTSSTALFSHVLDQLASLFTAEVLQSSRGTSLLHLASVLLHDPPQGSLKATQKFSSECFRVFADAITNTPRSRQQQVLAFISICCSERPAVLRPTDTGNLWSTLAKMVANSKLHDGHTSYPMFQQIIAIISTIVRLRRDLLVNNLPQLGHTLARLLLCLRTTRHNLGAMQKSMVLDTFPQWITADEPLTVREAKALARLLENINAKTVVRNNAAHQELQKAESLAKPFSKHASYILKAYVTVMNDPLCLLPLPIRKELRSGLFVLCGMVNDHSRDAIMVSLDVGGKLTLKSLWQEYEKQRYHGQG</sequence>
<reference evidence="2" key="1">
    <citation type="submission" date="2019-07" db="EMBL/GenBank/DDBJ databases">
        <authorList>
            <person name="Palmer J.M."/>
        </authorList>
    </citation>
    <scope>NUCLEOTIDE SEQUENCE</scope>
    <source>
        <strain evidence="2">PC9</strain>
    </source>
</reference>
<accession>A0A8H7A3A7</accession>
<gene>
    <name evidence="2" type="ORF">PC9H_003875</name>
</gene>
<keyword evidence="3" id="KW-1185">Reference proteome</keyword>
<proteinExistence type="predicted"/>
<comment type="caution">
    <text evidence="2">The sequence shown here is derived from an EMBL/GenBank/DDBJ whole genome shotgun (WGS) entry which is preliminary data.</text>
</comment>
<dbReference type="RefSeq" id="XP_036634940.1">
    <property type="nucleotide sequence ID" value="XM_036773467.1"/>
</dbReference>
<dbReference type="OrthoDB" id="160374at2759"/>
<dbReference type="VEuPathDB" id="FungiDB:PC9H_003875"/>
<name>A0A8H7A3A7_PLEOS</name>
<dbReference type="InterPro" id="IPR052609">
    <property type="entry name" value="Ribosome_Biogenesis_Reg"/>
</dbReference>